<comment type="caution">
    <text evidence="1">The sequence shown here is derived from an EMBL/GenBank/DDBJ whole genome shotgun (WGS) entry which is preliminary data.</text>
</comment>
<accession>A0A0R1WWQ3</accession>
<dbReference type="RefSeq" id="WP_056938381.1">
    <property type="nucleotide sequence ID" value="NZ_AZGD01000090.1"/>
</dbReference>
<proteinExistence type="predicted"/>
<protein>
    <submittedName>
        <fullName evidence="1">Uncharacterized protein</fullName>
    </submittedName>
</protein>
<evidence type="ECO:0000313" key="2">
    <source>
        <dbReference type="Proteomes" id="UP000051054"/>
    </source>
</evidence>
<dbReference type="AlphaFoldDB" id="A0A0R1WWQ3"/>
<organism evidence="1 2">
    <name type="scientific">Ligilactobacillus hayakitensis DSM 18933 = JCM 14209</name>
    <dbReference type="NCBI Taxonomy" id="1423755"/>
    <lineage>
        <taxon>Bacteria</taxon>
        <taxon>Bacillati</taxon>
        <taxon>Bacillota</taxon>
        <taxon>Bacilli</taxon>
        <taxon>Lactobacillales</taxon>
        <taxon>Lactobacillaceae</taxon>
        <taxon>Ligilactobacillus</taxon>
    </lineage>
</organism>
<dbReference type="EMBL" id="AZGD01000090">
    <property type="protein sequence ID" value="KRM18748.1"/>
    <property type="molecule type" value="Genomic_DNA"/>
</dbReference>
<reference evidence="1 2" key="1">
    <citation type="journal article" date="2015" name="Genome Announc.">
        <title>Expanding the biotechnology potential of lactobacilli through comparative genomics of 213 strains and associated genera.</title>
        <authorList>
            <person name="Sun Z."/>
            <person name="Harris H.M."/>
            <person name="McCann A."/>
            <person name="Guo C."/>
            <person name="Argimon S."/>
            <person name="Zhang W."/>
            <person name="Yang X."/>
            <person name="Jeffery I.B."/>
            <person name="Cooney J.C."/>
            <person name="Kagawa T.F."/>
            <person name="Liu W."/>
            <person name="Song Y."/>
            <person name="Salvetti E."/>
            <person name="Wrobel A."/>
            <person name="Rasinkangas P."/>
            <person name="Parkhill J."/>
            <person name="Rea M.C."/>
            <person name="O'Sullivan O."/>
            <person name="Ritari J."/>
            <person name="Douillard F.P."/>
            <person name="Paul Ross R."/>
            <person name="Yang R."/>
            <person name="Briner A.E."/>
            <person name="Felis G.E."/>
            <person name="de Vos W.M."/>
            <person name="Barrangou R."/>
            <person name="Klaenhammer T.R."/>
            <person name="Caufield P.W."/>
            <person name="Cui Y."/>
            <person name="Zhang H."/>
            <person name="O'Toole P.W."/>
        </authorList>
    </citation>
    <scope>NUCLEOTIDE SEQUENCE [LARGE SCALE GENOMIC DNA]</scope>
    <source>
        <strain evidence="1 2">DSM 18933</strain>
    </source>
</reference>
<keyword evidence="2" id="KW-1185">Reference proteome</keyword>
<gene>
    <name evidence="1" type="ORF">FC40_GL000531</name>
</gene>
<name>A0A0R1WWQ3_9LACO</name>
<dbReference type="Proteomes" id="UP000051054">
    <property type="component" value="Unassembled WGS sequence"/>
</dbReference>
<dbReference type="PATRIC" id="fig|1423755.3.peg.584"/>
<dbReference type="STRING" id="1423755.FC40_GL000531"/>
<sequence>MLISDFLDATVGMDETFILTQKNDEQLVFSGKIIEITSEKIIIGPAQHEIHLGTLIYKLKKSPANLQLYIQKVEHSLVTPLFGFKLEPSTLIFTT</sequence>
<evidence type="ECO:0000313" key="1">
    <source>
        <dbReference type="EMBL" id="KRM18748.1"/>
    </source>
</evidence>